<comment type="caution">
    <text evidence="3">The sequence shown here is derived from an EMBL/GenBank/DDBJ whole genome shotgun (WGS) entry which is preliminary data.</text>
</comment>
<dbReference type="InterPro" id="IPR042303">
    <property type="entry name" value="Malonyl_CoA_deC_C_sf"/>
</dbReference>
<dbReference type="Gene3D" id="3.40.630.150">
    <property type="entry name" value="Malonyl-CoA decarboxylase, catalytic domain"/>
    <property type="match status" value="1"/>
</dbReference>
<evidence type="ECO:0000259" key="1">
    <source>
        <dbReference type="Pfam" id="PF05292"/>
    </source>
</evidence>
<evidence type="ECO:0000259" key="2">
    <source>
        <dbReference type="Pfam" id="PF17408"/>
    </source>
</evidence>
<proteinExistence type="predicted"/>
<feature type="domain" description="Malonyl-CoA decarboxylase C-terminal" evidence="1">
    <location>
        <begin position="168"/>
        <end position="413"/>
    </location>
</feature>
<feature type="domain" description="Malonyl-CoA decarboxylase N-terminal" evidence="2">
    <location>
        <begin position="82"/>
        <end position="165"/>
    </location>
</feature>
<dbReference type="GO" id="GO:0050080">
    <property type="term" value="F:malonyl-CoA decarboxylase activity"/>
    <property type="evidence" value="ECO:0007669"/>
    <property type="project" value="InterPro"/>
</dbReference>
<dbReference type="InterPro" id="IPR038351">
    <property type="entry name" value="MCD_N_sf"/>
</dbReference>
<dbReference type="InterPro" id="IPR035372">
    <property type="entry name" value="MCD_N"/>
</dbReference>
<gene>
    <name evidence="3" type="ORF">KL771_13465</name>
</gene>
<dbReference type="PANTHER" id="PTHR28641:SF1">
    <property type="entry name" value="MALONYL-COA DECARBOXYLASE, MITOCHONDRIAL"/>
    <property type="match status" value="1"/>
</dbReference>
<evidence type="ECO:0000313" key="3">
    <source>
        <dbReference type="EMBL" id="MBT9290473.1"/>
    </source>
</evidence>
<dbReference type="GO" id="GO:0006633">
    <property type="term" value="P:fatty acid biosynthetic process"/>
    <property type="evidence" value="ECO:0007669"/>
    <property type="project" value="InterPro"/>
</dbReference>
<dbReference type="InterPro" id="IPR038917">
    <property type="entry name" value="Malonyl_CoA_deC"/>
</dbReference>
<dbReference type="AlphaFoldDB" id="A0A947D3S7"/>
<name>A0A947D3S7_9HYPH</name>
<dbReference type="Pfam" id="PF17408">
    <property type="entry name" value="MCD_N"/>
    <property type="match status" value="1"/>
</dbReference>
<accession>A0A947D3S7</accession>
<dbReference type="Pfam" id="PF05292">
    <property type="entry name" value="MCD"/>
    <property type="match status" value="1"/>
</dbReference>
<dbReference type="Gene3D" id="1.20.140.90">
    <property type="entry name" value="Malonyl-CoA decarboxylase, oligemerization domain"/>
    <property type="match status" value="1"/>
</dbReference>
<dbReference type="InterPro" id="IPR007956">
    <property type="entry name" value="Malonyl_CoA_deC_C"/>
</dbReference>
<evidence type="ECO:0000313" key="4">
    <source>
        <dbReference type="Proteomes" id="UP000766595"/>
    </source>
</evidence>
<reference evidence="3 4" key="1">
    <citation type="submission" date="2021-06" db="EMBL/GenBank/DDBJ databases">
        <authorList>
            <person name="Grouzdev D.S."/>
            <person name="Koziaeva V."/>
        </authorList>
    </citation>
    <scope>NUCLEOTIDE SEQUENCE [LARGE SCALE GENOMIC DNA]</scope>
    <source>
        <strain evidence="3 4">22</strain>
    </source>
</reference>
<dbReference type="PANTHER" id="PTHR28641">
    <property type="match status" value="1"/>
</dbReference>
<organism evidence="3 4">
    <name type="scientific">Prosthecodimorpha staleyi</name>
    <dbReference type="NCBI Taxonomy" id="2840188"/>
    <lineage>
        <taxon>Bacteria</taxon>
        <taxon>Pseudomonadati</taxon>
        <taxon>Pseudomonadota</taxon>
        <taxon>Alphaproteobacteria</taxon>
        <taxon>Hyphomicrobiales</taxon>
        <taxon>Ancalomicrobiaceae</taxon>
        <taxon>Prosthecodimorpha</taxon>
    </lineage>
</organism>
<protein>
    <submittedName>
        <fullName evidence="3">Malonyl-CoA decarboxylase</fullName>
    </submittedName>
</protein>
<dbReference type="EMBL" id="JAHHZF010000006">
    <property type="protein sequence ID" value="MBT9290473.1"/>
    <property type="molecule type" value="Genomic_DNA"/>
</dbReference>
<dbReference type="Proteomes" id="UP000766595">
    <property type="component" value="Unassembled WGS sequence"/>
</dbReference>
<sequence length="450" mass="49918">MNITYMAELLATVSERASRLVGLGPKPRSTAERGDIAALAADLVSHRGEASGVAIAREIIARYDALGTEEKVRFLSGLVERFGPDEERVARAVEAWRTDPSPAAVSELHIAAEPRRQELLRRLNLAPGGTLALVHMREDVLDLMGDEPNLKVLDIDLVHLFSSWFNRGFLVVRRIDWSTPANILEKLIEYEAVHEIDGWDDLRRRIEPADRRCYAFFHPQLADEPLIFVEIALTTGIPSAIGPLLAADRKPLAPKEATTAVFYSISNCQQGLAGISFGSFLIKQVVDELKRDLPQLTTFVTLSPAPGFAAWLDCERNAETSPLSPSDRQTLDLLDRPGWHLDKAIIDRIEPVMRHAAARYYLEARTAKGRPVDPVARFHLGNGARLEQIDFIGDTSPRGLAQAYGLMVNYLYDLERIEENHEAYADKGATAASSAVRALLKRDTSSRELA</sequence>
<keyword evidence="4" id="KW-1185">Reference proteome</keyword>